<dbReference type="Pfam" id="PF00717">
    <property type="entry name" value="Peptidase_S24"/>
    <property type="match status" value="1"/>
</dbReference>
<dbReference type="GO" id="GO:0016020">
    <property type="term" value="C:membrane"/>
    <property type="evidence" value="ECO:0007669"/>
    <property type="project" value="InterPro"/>
</dbReference>
<evidence type="ECO:0000256" key="2">
    <source>
        <dbReference type="ARBA" id="ARBA00022670"/>
    </source>
</evidence>
<dbReference type="GO" id="GO:0006465">
    <property type="term" value="P:signal peptide processing"/>
    <property type="evidence" value="ECO:0007669"/>
    <property type="project" value="InterPro"/>
</dbReference>
<keyword evidence="4 6" id="KW-1133">Transmembrane helix</keyword>
<evidence type="ECO:0000313" key="9">
    <source>
        <dbReference type="Proteomes" id="UP001245683"/>
    </source>
</evidence>
<dbReference type="InterPro" id="IPR001733">
    <property type="entry name" value="Peptidase_S26B"/>
</dbReference>
<dbReference type="InterPro" id="IPR019533">
    <property type="entry name" value="Peptidase_S26"/>
</dbReference>
<protein>
    <submittedName>
        <fullName evidence="8">Signal peptidase I</fullName>
        <ecNumber evidence="8">3.4.21.89</ecNumber>
    </submittedName>
</protein>
<evidence type="ECO:0000256" key="4">
    <source>
        <dbReference type="ARBA" id="ARBA00022989"/>
    </source>
</evidence>
<evidence type="ECO:0000256" key="1">
    <source>
        <dbReference type="ARBA" id="ARBA00004308"/>
    </source>
</evidence>
<dbReference type="InterPro" id="IPR015927">
    <property type="entry name" value="Peptidase_S24_S26A/B/C"/>
</dbReference>
<keyword evidence="9" id="KW-1185">Reference proteome</keyword>
<keyword evidence="2" id="KW-0645">Protease</keyword>
<feature type="transmembrane region" description="Helical" evidence="6">
    <location>
        <begin position="181"/>
        <end position="202"/>
    </location>
</feature>
<reference evidence="8 9" key="1">
    <citation type="submission" date="2023-08" db="EMBL/GenBank/DDBJ databases">
        <title>Draft genome sequence of Thermococcus waiotapuensis WT1T, a thermophilic sulphur-dependent archaeon from order Thermococcales.</title>
        <authorList>
            <person name="Manners S.H."/>
            <person name="Carere C.R."/>
            <person name="Dhami M.K."/>
            <person name="Dobson R.C.J."/>
            <person name="Stott M.B."/>
        </authorList>
    </citation>
    <scope>NUCLEOTIDE SEQUENCE [LARGE SCALE GENOMIC DNA]</scope>
    <source>
        <strain evidence="8 9">WT1</strain>
    </source>
</reference>
<evidence type="ECO:0000259" key="7">
    <source>
        <dbReference type="Pfam" id="PF00717"/>
    </source>
</evidence>
<feature type="transmembrane region" description="Helical" evidence="6">
    <location>
        <begin position="7"/>
        <end position="26"/>
    </location>
</feature>
<dbReference type="SUPFAM" id="SSF51306">
    <property type="entry name" value="LexA/Signal peptidase"/>
    <property type="match status" value="1"/>
</dbReference>
<dbReference type="PANTHER" id="PTHR10806:SF6">
    <property type="entry name" value="SIGNAL PEPTIDASE COMPLEX CATALYTIC SUBUNIT SEC11"/>
    <property type="match status" value="1"/>
</dbReference>
<keyword evidence="8" id="KW-0378">Hydrolase</keyword>
<dbReference type="GO" id="GO:0009003">
    <property type="term" value="F:signal peptidase activity"/>
    <property type="evidence" value="ECO:0007669"/>
    <property type="project" value="UniProtKB-EC"/>
</dbReference>
<proteinExistence type="predicted"/>
<feature type="transmembrane region" description="Helical" evidence="6">
    <location>
        <begin position="142"/>
        <end position="160"/>
    </location>
</feature>
<dbReference type="RefSeq" id="WP_315341607.1">
    <property type="nucleotide sequence ID" value="NZ_JAVDZE010000002.1"/>
</dbReference>
<dbReference type="NCBIfam" id="TIGR02228">
    <property type="entry name" value="sigpep_I_arch"/>
    <property type="match status" value="1"/>
</dbReference>
<evidence type="ECO:0000256" key="6">
    <source>
        <dbReference type="SAM" id="Phobius"/>
    </source>
</evidence>
<dbReference type="EC" id="3.4.21.89" evidence="8"/>
<keyword evidence="5 6" id="KW-0472">Membrane</keyword>
<comment type="subcellular location">
    <subcellularLocation>
        <location evidence="1">Endomembrane system</location>
    </subcellularLocation>
</comment>
<evidence type="ECO:0000256" key="3">
    <source>
        <dbReference type="ARBA" id="ARBA00022692"/>
    </source>
</evidence>
<evidence type="ECO:0000256" key="5">
    <source>
        <dbReference type="ARBA" id="ARBA00023136"/>
    </source>
</evidence>
<dbReference type="EMBL" id="JAVDZE010000002">
    <property type="protein sequence ID" value="MDV3103989.1"/>
    <property type="molecule type" value="Genomic_DNA"/>
</dbReference>
<evidence type="ECO:0000313" key="8">
    <source>
        <dbReference type="EMBL" id="MDV3103989.1"/>
    </source>
</evidence>
<keyword evidence="3 6" id="KW-0812">Transmembrane</keyword>
<feature type="domain" description="Peptidase S24/S26A/S26B/S26C" evidence="7">
    <location>
        <begin position="29"/>
        <end position="116"/>
    </location>
</feature>
<feature type="transmembrane region" description="Helical" evidence="6">
    <location>
        <begin position="313"/>
        <end position="331"/>
    </location>
</feature>
<dbReference type="GO" id="GO:0012505">
    <property type="term" value="C:endomembrane system"/>
    <property type="evidence" value="ECO:0007669"/>
    <property type="project" value="UniProtKB-SubCell"/>
</dbReference>
<gene>
    <name evidence="8" type="ORF">RBI02_05450</name>
</gene>
<comment type="caution">
    <text evidence="8">The sequence shown here is derived from an EMBL/GenBank/DDBJ whole genome shotgun (WGS) entry which is preliminary data.</text>
</comment>
<sequence length="356" mass="39203">MRKPVEGIITAVILVILLASVVGFLLDRPVFLSYAYSESMTPTISKGDLFFINPLSKGGDVGDIIVFHRQDDWTVHRIFAVAEAGYVTKGDNNVATDQQDGVYPMVKKADVIGKVVTVFGHPLVIRGGGSFIESVRSRLTNLYAIAIILLLGTFITFSGLGEGKRRRKKRRGYLKVRASTVYALMAVSVVAGFLFITVASWGTLAFTYSSTLAGGQREGWYLPGSTFERNLSVENNALYPFHYFVESKGDRIEILGENEFTVGGKDSHTLGVKVSVPEDTRIYREEVQVRAYPAILPGRVVGFLYALNPYLPLLAYALELTAVLLAFYYLAEIGRGDVLRIRIGRRSLLNKLAGDG</sequence>
<organism evidence="8 9">
    <name type="scientific">Thermococcus waiotapuensis</name>
    <dbReference type="NCBI Taxonomy" id="90909"/>
    <lineage>
        <taxon>Archaea</taxon>
        <taxon>Methanobacteriati</taxon>
        <taxon>Methanobacteriota</taxon>
        <taxon>Thermococci</taxon>
        <taxon>Thermococcales</taxon>
        <taxon>Thermococcaceae</taxon>
        <taxon>Thermococcus</taxon>
    </lineage>
</organism>
<dbReference type="CDD" id="cd06530">
    <property type="entry name" value="S26_SPase_I"/>
    <property type="match status" value="1"/>
</dbReference>
<dbReference type="Gene3D" id="2.10.109.10">
    <property type="entry name" value="Umud Fragment, subunit A"/>
    <property type="match status" value="1"/>
</dbReference>
<dbReference type="InterPro" id="IPR036286">
    <property type="entry name" value="LexA/Signal_pep-like_sf"/>
</dbReference>
<dbReference type="Proteomes" id="UP001245683">
    <property type="component" value="Unassembled WGS sequence"/>
</dbReference>
<dbReference type="PRINTS" id="PR00728">
    <property type="entry name" value="SIGNALPTASE"/>
</dbReference>
<dbReference type="PANTHER" id="PTHR10806">
    <property type="entry name" value="SIGNAL PEPTIDASE COMPLEX CATALYTIC SUBUNIT SEC11"/>
    <property type="match status" value="1"/>
</dbReference>
<dbReference type="AlphaFoldDB" id="A0AAE4SYQ6"/>
<name>A0AAE4SYQ6_9EURY</name>
<accession>A0AAE4SYQ6</accession>
<dbReference type="GO" id="GO:0004252">
    <property type="term" value="F:serine-type endopeptidase activity"/>
    <property type="evidence" value="ECO:0007669"/>
    <property type="project" value="InterPro"/>
</dbReference>